<dbReference type="GO" id="GO:0005634">
    <property type="term" value="C:nucleus"/>
    <property type="evidence" value="ECO:0007669"/>
    <property type="project" value="TreeGrafter"/>
</dbReference>
<dbReference type="OrthoDB" id="1060854at2759"/>
<feature type="compositionally biased region" description="Low complexity" evidence="1">
    <location>
        <begin position="42"/>
        <end position="55"/>
    </location>
</feature>
<dbReference type="InterPro" id="IPR013922">
    <property type="entry name" value="Cyclin_PHO80-like"/>
</dbReference>
<feature type="region of interest" description="Disordered" evidence="1">
    <location>
        <begin position="229"/>
        <end position="358"/>
    </location>
</feature>
<feature type="compositionally biased region" description="Low complexity" evidence="1">
    <location>
        <begin position="633"/>
        <end position="646"/>
    </location>
</feature>
<feature type="compositionally biased region" description="Polar residues" evidence="1">
    <location>
        <begin position="754"/>
        <end position="773"/>
    </location>
</feature>
<dbReference type="EMBL" id="CAJVQA010007565">
    <property type="protein sequence ID" value="CAG8658579.1"/>
    <property type="molecule type" value="Genomic_DNA"/>
</dbReference>
<feature type="compositionally biased region" description="Low complexity" evidence="1">
    <location>
        <begin position="335"/>
        <end position="357"/>
    </location>
</feature>
<evidence type="ECO:0000313" key="3">
    <source>
        <dbReference type="Proteomes" id="UP000789759"/>
    </source>
</evidence>
<feature type="region of interest" description="Disordered" evidence="1">
    <location>
        <begin position="496"/>
        <end position="530"/>
    </location>
</feature>
<dbReference type="GO" id="GO:0016538">
    <property type="term" value="F:cyclin-dependent protein serine/threonine kinase regulator activity"/>
    <property type="evidence" value="ECO:0007669"/>
    <property type="project" value="TreeGrafter"/>
</dbReference>
<gene>
    <name evidence="2" type="ORF">CPELLU_LOCUS9689</name>
</gene>
<feature type="compositionally biased region" description="Polar residues" evidence="1">
    <location>
        <begin position="647"/>
        <end position="656"/>
    </location>
</feature>
<keyword evidence="3" id="KW-1185">Reference proteome</keyword>
<protein>
    <submittedName>
        <fullName evidence="2">15407_t:CDS:1</fullName>
    </submittedName>
</protein>
<name>A0A9N9DZ67_9GLOM</name>
<dbReference type="Pfam" id="PF08613">
    <property type="entry name" value="Cyclin"/>
    <property type="match status" value="1"/>
</dbReference>
<dbReference type="PANTHER" id="PTHR15615:SF94">
    <property type="entry name" value="PHO85 CYCLIN-6-RELATED"/>
    <property type="match status" value="1"/>
</dbReference>
<feature type="region of interest" description="Disordered" evidence="1">
    <location>
        <begin position="687"/>
        <end position="706"/>
    </location>
</feature>
<dbReference type="Gene3D" id="1.10.472.10">
    <property type="entry name" value="Cyclin-like"/>
    <property type="match status" value="1"/>
</dbReference>
<feature type="compositionally biased region" description="Polar residues" evidence="1">
    <location>
        <begin position="234"/>
        <end position="243"/>
    </location>
</feature>
<evidence type="ECO:0000313" key="2">
    <source>
        <dbReference type="EMBL" id="CAG8658579.1"/>
    </source>
</evidence>
<reference evidence="2" key="1">
    <citation type="submission" date="2021-06" db="EMBL/GenBank/DDBJ databases">
        <authorList>
            <person name="Kallberg Y."/>
            <person name="Tangrot J."/>
            <person name="Rosling A."/>
        </authorList>
    </citation>
    <scope>NUCLEOTIDE SEQUENCE</scope>
    <source>
        <strain evidence="2">FL966</strain>
    </source>
</reference>
<feature type="region of interest" description="Disordered" evidence="1">
    <location>
        <begin position="597"/>
        <end position="660"/>
    </location>
</feature>
<accession>A0A9N9DZ67</accession>
<feature type="compositionally biased region" description="Polar residues" evidence="1">
    <location>
        <begin position="499"/>
        <end position="511"/>
    </location>
</feature>
<feature type="compositionally biased region" description="Polar residues" evidence="1">
    <location>
        <begin position="300"/>
        <end position="326"/>
    </location>
</feature>
<dbReference type="CDD" id="cd20558">
    <property type="entry name" value="CYCLIN_ScPCL7-like"/>
    <property type="match status" value="1"/>
</dbReference>
<comment type="caution">
    <text evidence="2">The sequence shown here is derived from an EMBL/GenBank/DDBJ whole genome shotgun (WGS) entry which is preliminary data.</text>
</comment>
<feature type="compositionally biased region" description="Low complexity" evidence="1">
    <location>
        <begin position="608"/>
        <end position="621"/>
    </location>
</feature>
<dbReference type="PANTHER" id="PTHR15615">
    <property type="match status" value="1"/>
</dbReference>
<proteinExistence type="predicted"/>
<organism evidence="2 3">
    <name type="scientific">Cetraspora pellucida</name>
    <dbReference type="NCBI Taxonomy" id="1433469"/>
    <lineage>
        <taxon>Eukaryota</taxon>
        <taxon>Fungi</taxon>
        <taxon>Fungi incertae sedis</taxon>
        <taxon>Mucoromycota</taxon>
        <taxon>Glomeromycotina</taxon>
        <taxon>Glomeromycetes</taxon>
        <taxon>Diversisporales</taxon>
        <taxon>Gigasporaceae</taxon>
        <taxon>Cetraspora</taxon>
    </lineage>
</organism>
<feature type="region of interest" description="Disordered" evidence="1">
    <location>
        <begin position="379"/>
        <end position="398"/>
    </location>
</feature>
<feature type="region of interest" description="Disordered" evidence="1">
    <location>
        <begin position="33"/>
        <end position="55"/>
    </location>
</feature>
<feature type="region of interest" description="Disordered" evidence="1">
    <location>
        <begin position="725"/>
        <end position="773"/>
    </location>
</feature>
<feature type="compositionally biased region" description="Low complexity" evidence="1">
    <location>
        <begin position="725"/>
        <end position="743"/>
    </location>
</feature>
<feature type="region of interest" description="Disordered" evidence="1">
    <location>
        <begin position="406"/>
        <end position="433"/>
    </location>
</feature>
<dbReference type="Proteomes" id="UP000789759">
    <property type="component" value="Unassembled WGS sequence"/>
</dbReference>
<feature type="compositionally biased region" description="Low complexity" evidence="1">
    <location>
        <begin position="517"/>
        <end position="530"/>
    </location>
</feature>
<dbReference type="GO" id="GO:0019901">
    <property type="term" value="F:protein kinase binding"/>
    <property type="evidence" value="ECO:0007669"/>
    <property type="project" value="InterPro"/>
</dbReference>
<feature type="compositionally biased region" description="Basic residues" evidence="1">
    <location>
        <begin position="694"/>
        <end position="706"/>
    </location>
</feature>
<evidence type="ECO:0000256" key="1">
    <source>
        <dbReference type="SAM" id="MobiDB-lite"/>
    </source>
</evidence>
<sequence>MQTLDLANFPVTETLKMLASLLEKITNANDHLKSTHNNINHSESTSSSTTKTSTPSFTRFHARSVPSIDIHSYLSRILKYCPTTNECFLSLLVYFDRMSKNASAASGKTFSIDSFNIHRLIIAGIMVSSKFFSDVFFTNSRYAKMYDDGGELPFAFFLSGSKEIYLSINLPNSLTVGGLPVSELNQLELEFLILNDFRLAISVEELQRYGDQLLKHWILEEEMKQGGGIYDSMRFQNSPTNPRWDSGHNYEKNVTQPKRTRRLHSNDDTSISRSGGSKPLKDDDQYDNGYYFSRHRRDNSFSSTKSLNIPYQSSLTSSPQPYSTHISKTPPPPSLCSSSPSTSSSSLPIPNSINGSPMHTPFASSSMFSIHHPHYHFLHKPYPPHTHHSHHRSASIEGSTIKRANSSGSLLSRARGGDLSDDLQYQRRSSPKLVNPEDHAYRTAAVSPYYSALPISNTSSLTTPMNNSNNRGVPQQPALVTPSPTRNIANLMRRMSHDSPANTSQYPQSTYHYAGYPPQSSTQSLPTTPVTTLPSMQGISFNPSVISNAAHSTMAAALNYARRASVVLPQLPRNLGGIHSSMPSPVSTVASDNMGPGLVRRGSYPTVLNGSSLSNGNNNNGSGNGSIHSEPRSSSSNVVMNNGSSSAQTSVSSNPIMVNGHGHTSGIGNIFHKITKRGSWVIVNHPQSNTNHGHYNHHAHQANHQHAKLNKHGYYYQQNYDYGNVSRSSSSDSCHSSSTTGSDTSGGSGMESSIPTSQTATNGSDNSNINGEN</sequence>
<dbReference type="AlphaFoldDB" id="A0A9N9DZ67"/>
<dbReference type="GO" id="GO:0000307">
    <property type="term" value="C:cyclin-dependent protein kinase holoenzyme complex"/>
    <property type="evidence" value="ECO:0007669"/>
    <property type="project" value="TreeGrafter"/>
</dbReference>